<reference evidence="3 4" key="1">
    <citation type="submission" date="2020-05" db="EMBL/GenBank/DDBJ databases">
        <title>Complete genome sequence of Gemmatimonas greenlandica TET16.</title>
        <authorList>
            <person name="Zeng Y."/>
        </authorList>
    </citation>
    <scope>NUCLEOTIDE SEQUENCE [LARGE SCALE GENOMIC DNA]</scope>
    <source>
        <strain evidence="3 4">TET16</strain>
    </source>
</reference>
<dbReference type="Pfam" id="PF04028">
    <property type="entry name" value="DUF374"/>
    <property type="match status" value="1"/>
</dbReference>
<dbReference type="InterPro" id="IPR007172">
    <property type="entry name" value="DUF374"/>
</dbReference>
<feature type="domain" description="DUF374" evidence="2">
    <location>
        <begin position="80"/>
        <end position="147"/>
    </location>
</feature>
<gene>
    <name evidence="3" type="ORF">HKW67_06090</name>
</gene>
<dbReference type="CDD" id="cd07983">
    <property type="entry name" value="LPLAT_DUF374-like"/>
    <property type="match status" value="1"/>
</dbReference>
<organism evidence="3 4">
    <name type="scientific">Gemmatimonas groenlandica</name>
    <dbReference type="NCBI Taxonomy" id="2732249"/>
    <lineage>
        <taxon>Bacteria</taxon>
        <taxon>Pseudomonadati</taxon>
        <taxon>Gemmatimonadota</taxon>
        <taxon>Gemmatimonadia</taxon>
        <taxon>Gemmatimonadales</taxon>
        <taxon>Gemmatimonadaceae</taxon>
        <taxon>Gemmatimonas</taxon>
    </lineage>
</organism>
<evidence type="ECO:0000259" key="2">
    <source>
        <dbReference type="Pfam" id="PF04028"/>
    </source>
</evidence>
<accession>A0A6M4IMI0</accession>
<dbReference type="Proteomes" id="UP000500938">
    <property type="component" value="Chromosome"/>
</dbReference>
<keyword evidence="3" id="KW-0808">Transferase</keyword>
<dbReference type="AlphaFoldDB" id="A0A6M4IMI0"/>
<sequence>MSAQTERNVPEREPAAPRTSAAAFDWRTRLAITIGTWVLYALGATWRVKVHGRQALLDRTPESSRVVLTLWHGQMLPILWAHRQPTGVMISEHKDGEIIARIVGTFGFFGVRGSSSRGGTRALLEAVQVLKRGADMAITPDGPRGPRHSFAPGALVLAHRAGAPVVSLVAHVDRKWKLRSWDAFEIPKPFARVTIEYGEPVMLDDADVRAVAARTDEFAQRMRDAVARVEMLAATATNI</sequence>
<evidence type="ECO:0000313" key="3">
    <source>
        <dbReference type="EMBL" id="QJR35108.1"/>
    </source>
</evidence>
<dbReference type="EMBL" id="CP053085">
    <property type="protein sequence ID" value="QJR35108.1"/>
    <property type="molecule type" value="Genomic_DNA"/>
</dbReference>
<dbReference type="GO" id="GO:0016746">
    <property type="term" value="F:acyltransferase activity"/>
    <property type="evidence" value="ECO:0007669"/>
    <property type="project" value="UniProtKB-KW"/>
</dbReference>
<keyword evidence="4" id="KW-1185">Reference proteome</keyword>
<protein>
    <submittedName>
        <fullName evidence="3">Lysophospholipid acyltransferase family protein</fullName>
    </submittedName>
</protein>
<dbReference type="KEGG" id="ggr:HKW67_06090"/>
<dbReference type="RefSeq" id="WP_171224537.1">
    <property type="nucleotide sequence ID" value="NZ_CP053085.1"/>
</dbReference>
<name>A0A6M4IMI0_9BACT</name>
<keyword evidence="3" id="KW-0012">Acyltransferase</keyword>
<dbReference type="SUPFAM" id="SSF69593">
    <property type="entry name" value="Glycerol-3-phosphate (1)-acyltransferase"/>
    <property type="match status" value="1"/>
</dbReference>
<proteinExistence type="predicted"/>
<feature type="region of interest" description="Disordered" evidence="1">
    <location>
        <begin position="1"/>
        <end position="20"/>
    </location>
</feature>
<evidence type="ECO:0000256" key="1">
    <source>
        <dbReference type="SAM" id="MobiDB-lite"/>
    </source>
</evidence>
<evidence type="ECO:0000313" key="4">
    <source>
        <dbReference type="Proteomes" id="UP000500938"/>
    </source>
</evidence>